<feature type="compositionally biased region" description="Basic and acidic residues" evidence="5">
    <location>
        <begin position="190"/>
        <end position="207"/>
    </location>
</feature>
<evidence type="ECO:0000313" key="6">
    <source>
        <dbReference type="EnsemblPlants" id="EMT07544"/>
    </source>
</evidence>
<dbReference type="AlphaFoldDB" id="M8BL81"/>
<dbReference type="InterPro" id="IPR044159">
    <property type="entry name" value="IQM"/>
</dbReference>
<evidence type="ECO:0000256" key="1">
    <source>
        <dbReference type="ARBA" id="ARBA00004123"/>
    </source>
</evidence>
<keyword evidence="4" id="KW-0539">Nucleus</keyword>
<organism evidence="6">
    <name type="scientific">Aegilops tauschii</name>
    <name type="common">Tausch's goatgrass</name>
    <name type="synonym">Aegilops squarrosa</name>
    <dbReference type="NCBI Taxonomy" id="37682"/>
    <lineage>
        <taxon>Eukaryota</taxon>
        <taxon>Viridiplantae</taxon>
        <taxon>Streptophyta</taxon>
        <taxon>Embryophyta</taxon>
        <taxon>Tracheophyta</taxon>
        <taxon>Spermatophyta</taxon>
        <taxon>Magnoliopsida</taxon>
        <taxon>Liliopsida</taxon>
        <taxon>Poales</taxon>
        <taxon>Poaceae</taxon>
        <taxon>BOP clade</taxon>
        <taxon>Pooideae</taxon>
        <taxon>Triticodae</taxon>
        <taxon>Triticeae</taxon>
        <taxon>Triticinae</taxon>
        <taxon>Aegilops</taxon>
    </lineage>
</organism>
<evidence type="ECO:0000256" key="3">
    <source>
        <dbReference type="ARBA" id="ARBA00022490"/>
    </source>
</evidence>
<feature type="region of interest" description="Disordered" evidence="5">
    <location>
        <begin position="540"/>
        <end position="572"/>
    </location>
</feature>
<dbReference type="EnsemblPlants" id="EMT07544">
    <property type="protein sequence ID" value="EMT07544"/>
    <property type="gene ID" value="F775_22009"/>
</dbReference>
<dbReference type="PANTHER" id="PTHR31250">
    <property type="entry name" value="IQ DOMAIN-CONTAINING PROTEIN IQM3"/>
    <property type="match status" value="1"/>
</dbReference>
<evidence type="ECO:0008006" key="7">
    <source>
        <dbReference type="Google" id="ProtNLM"/>
    </source>
</evidence>
<feature type="region of interest" description="Disordered" evidence="5">
    <location>
        <begin position="660"/>
        <end position="684"/>
    </location>
</feature>
<protein>
    <recommendedName>
        <fullName evidence="7">IQ domain-containing protein IQM2</fullName>
    </recommendedName>
</protein>
<name>M8BL81_AEGTA</name>
<feature type="region of interest" description="Disordered" evidence="5">
    <location>
        <begin position="166"/>
        <end position="213"/>
    </location>
</feature>
<accession>M8BL81</accession>
<evidence type="ECO:0000256" key="5">
    <source>
        <dbReference type="SAM" id="MobiDB-lite"/>
    </source>
</evidence>
<keyword evidence="3" id="KW-0963">Cytoplasm</keyword>
<dbReference type="ExpressionAtlas" id="M8BL81">
    <property type="expression patterns" value="baseline"/>
</dbReference>
<comment type="subcellular location">
    <subcellularLocation>
        <location evidence="2">Cytoplasm</location>
    </subcellularLocation>
    <subcellularLocation>
        <location evidence="1">Nucleus</location>
    </subcellularLocation>
</comment>
<reference evidence="6" key="1">
    <citation type="submission" date="2015-06" db="UniProtKB">
        <authorList>
            <consortium name="EnsemblPlants"/>
        </authorList>
    </citation>
    <scope>IDENTIFICATION</scope>
</reference>
<evidence type="ECO:0000256" key="4">
    <source>
        <dbReference type="ARBA" id="ARBA00023242"/>
    </source>
</evidence>
<evidence type="ECO:0000256" key="2">
    <source>
        <dbReference type="ARBA" id="ARBA00004496"/>
    </source>
</evidence>
<feature type="compositionally biased region" description="Polar residues" evidence="5">
    <location>
        <begin position="552"/>
        <end position="561"/>
    </location>
</feature>
<dbReference type="GO" id="GO:0005737">
    <property type="term" value="C:cytoplasm"/>
    <property type="evidence" value="ECO:0007669"/>
    <property type="project" value="UniProtKB-SubCell"/>
</dbReference>
<dbReference type="PANTHER" id="PTHR31250:SF14">
    <property type="entry name" value="IQ DOMAIN-CONTAINING PROTEIN IQM2"/>
    <property type="match status" value="1"/>
</dbReference>
<dbReference type="GO" id="GO:0005634">
    <property type="term" value="C:nucleus"/>
    <property type="evidence" value="ECO:0007669"/>
    <property type="project" value="UniProtKB-SubCell"/>
</dbReference>
<proteinExistence type="predicted"/>
<sequence length="684" mass="77968">MGYRIDSLDICFGTQLADSRGDIGELWSDSSSHFEGWLYDPIILALLRDCTNVPLLPAAAPMLITNLLRSAYPLGVNALEHFVSEGIQKKWSYCNQLTHWQCMGRCTNLLENCIRILQGQLWCLWSVRQYNEDFCFTKQPLHEEKQFGVAITIAYKYQEEQRRVEVGEERKGSSGQQQTFKQRTRSSSRWRREGSLSFKREQQRDDSPGSLQLETEISIRTAGDIAGAEAEAEAPPPLVPREVARLRAGAESPRHDAAALRLQKVYKSFRTRRQLADCAVLVEQSWWKLLDFALLNRSSVSFFDIEKQETAVSKWSRARSRAAKVGKGLSKDDKAQKLALQHWLEAIDPRHRYGHNLHYYYDCWLHSESKQPFFYWLDVGEGKEINLEGKCSRFKLLSQCIKYLGPKEREDYEVVIEDSKFLYKKNRQIIDTSFGPRDAKWIFVLSTTKTLYVGQKKKGKFQHSSFLAGGATSAAGRLVAENGTLKAIWPHSGHYRPTEENFQEFKSFLNDNLVDLTDVKMSPAEEDEEFWGSLKRIASENDKSEDGPEETGSLQTAQVIQTTSTETEEREEPVVAREKILQRINSKKDMKSYQLGKQLSFKWTTGAGPRIGCVRDYPSELQAHALEQMNLSPRCDAGSASTRFASPLRRSFNSIVARGCENETSTPRGALRSPLQHGLVADER</sequence>